<gene>
    <name evidence="1" type="ORF">DORLON_00609</name>
</gene>
<sequence>MNTRFSDHEFSLNTLITIFFAYFDISTELATGSFFRMHGDRNNFYLIAFIFSEYQQKVRKIKYNQPDFFIKGYDPFHYSTLSPRNNHIFHEQKWYKWSDTIYTRYQLYFSLLSCWAKPLKLLSCNLVKKKISRNFGKI</sequence>
<reference evidence="1 2" key="1">
    <citation type="submission" date="2007-03" db="EMBL/GenBank/DDBJ databases">
        <authorList>
            <person name="Fulton L."/>
            <person name="Clifton S."/>
            <person name="Fulton B."/>
            <person name="Xu J."/>
            <person name="Minx P."/>
            <person name="Pepin K.H."/>
            <person name="Johnson M."/>
            <person name="Thiruvilangam P."/>
            <person name="Bhonagiri V."/>
            <person name="Nash W.E."/>
            <person name="Mardis E.R."/>
            <person name="Wilson R.K."/>
        </authorList>
    </citation>
    <scope>NUCLEOTIDE SEQUENCE [LARGE SCALE GENOMIC DNA]</scope>
    <source>
        <strain evidence="1 2">DSM 13814</strain>
    </source>
</reference>
<dbReference type="HOGENOM" id="CLU_1851994_0_0_9"/>
<proteinExistence type="predicted"/>
<reference evidence="1 2" key="2">
    <citation type="submission" date="2007-04" db="EMBL/GenBank/DDBJ databases">
        <title>Draft genome sequence of Dorea longicatena (DSM 13814).</title>
        <authorList>
            <person name="Sudarsanam P."/>
            <person name="Ley R."/>
            <person name="Guruge J."/>
            <person name="Turnbaugh P.J."/>
            <person name="Mahowald M."/>
            <person name="Liep D."/>
            <person name="Gordon J."/>
        </authorList>
    </citation>
    <scope>NUCLEOTIDE SEQUENCE [LARGE SCALE GENOMIC DNA]</scope>
    <source>
        <strain evidence="1 2">DSM 13814</strain>
    </source>
</reference>
<dbReference type="Proteomes" id="UP000004016">
    <property type="component" value="Unassembled WGS sequence"/>
</dbReference>
<evidence type="ECO:0000313" key="1">
    <source>
        <dbReference type="EMBL" id="EDM63932.1"/>
    </source>
</evidence>
<dbReference type="AlphaFoldDB" id="A6BE94"/>
<accession>A6BE94</accession>
<dbReference type="EMBL" id="AAXB02000002">
    <property type="protein sequence ID" value="EDM63932.1"/>
    <property type="molecule type" value="Genomic_DNA"/>
</dbReference>
<organism evidence="1 2">
    <name type="scientific">Dorea longicatena DSM 13814</name>
    <dbReference type="NCBI Taxonomy" id="411462"/>
    <lineage>
        <taxon>Bacteria</taxon>
        <taxon>Bacillati</taxon>
        <taxon>Bacillota</taxon>
        <taxon>Clostridia</taxon>
        <taxon>Lachnospirales</taxon>
        <taxon>Lachnospiraceae</taxon>
        <taxon>Dorea</taxon>
    </lineage>
</organism>
<comment type="caution">
    <text evidence="1">The sequence shown here is derived from an EMBL/GenBank/DDBJ whole genome shotgun (WGS) entry which is preliminary data.</text>
</comment>
<name>A6BE94_9FIRM</name>
<evidence type="ECO:0000313" key="2">
    <source>
        <dbReference type="Proteomes" id="UP000004016"/>
    </source>
</evidence>
<protein>
    <submittedName>
        <fullName evidence="1">Uncharacterized protein</fullName>
    </submittedName>
</protein>